<dbReference type="Pfam" id="PF02416">
    <property type="entry name" value="TatA_B_E"/>
    <property type="match status" value="1"/>
</dbReference>
<keyword evidence="4 9" id="KW-0812">Transmembrane</keyword>
<evidence type="ECO:0000256" key="6">
    <source>
        <dbReference type="ARBA" id="ARBA00022989"/>
    </source>
</evidence>
<keyword evidence="8 9" id="KW-0472">Membrane</keyword>
<feature type="compositionally biased region" description="Basic and acidic residues" evidence="10">
    <location>
        <begin position="64"/>
        <end position="74"/>
    </location>
</feature>
<dbReference type="Proteomes" id="UP000236728">
    <property type="component" value="Unassembled WGS sequence"/>
</dbReference>
<sequence>MGELFQPTHLLVIGVILLVLFGGKKLPELGKGLGEGLRGFKEGMKGVTEDPAKPGETAHVVTPKAEDATKPPVA</sequence>
<keyword evidence="3 9" id="KW-1003">Cell membrane</keyword>
<evidence type="ECO:0000256" key="7">
    <source>
        <dbReference type="ARBA" id="ARBA00023010"/>
    </source>
</evidence>
<dbReference type="InterPro" id="IPR003369">
    <property type="entry name" value="TatA/B/E"/>
</dbReference>
<dbReference type="HAMAP" id="MF_00236">
    <property type="entry name" value="TatA_E"/>
    <property type="match status" value="1"/>
</dbReference>
<gene>
    <name evidence="9" type="primary">tatA</name>
    <name evidence="11" type="ORF">SAMN05421819_1543</name>
</gene>
<evidence type="ECO:0000256" key="5">
    <source>
        <dbReference type="ARBA" id="ARBA00022927"/>
    </source>
</evidence>
<dbReference type="Gene3D" id="1.20.5.3310">
    <property type="match status" value="1"/>
</dbReference>
<feature type="transmembrane region" description="Helical" evidence="9">
    <location>
        <begin position="6"/>
        <end position="23"/>
    </location>
</feature>
<comment type="function">
    <text evidence="9">Part of the twin-arginine translocation (Tat) system that transports large folded proteins containing a characteristic twin-arginine motif in their signal peptide across membranes. TatA could form the protein-conducting channel of the Tat system.</text>
</comment>
<dbReference type="EMBL" id="FNVA01000002">
    <property type="protein sequence ID" value="SEF97766.1"/>
    <property type="molecule type" value="Genomic_DNA"/>
</dbReference>
<protein>
    <recommendedName>
        <fullName evidence="9">Sec-independent protein translocase protein TatA</fullName>
    </recommendedName>
</protein>
<dbReference type="NCBIfam" id="TIGR01411">
    <property type="entry name" value="tatAE"/>
    <property type="match status" value="1"/>
</dbReference>
<comment type="similarity">
    <text evidence="9">Belongs to the TatA/E family.</text>
</comment>
<dbReference type="GO" id="GO:0043953">
    <property type="term" value="P:protein transport by the Tat complex"/>
    <property type="evidence" value="ECO:0007669"/>
    <property type="project" value="UniProtKB-UniRule"/>
</dbReference>
<organism evidence="11 12">
    <name type="scientific">Bryocella elongata</name>
    <dbReference type="NCBI Taxonomy" id="863522"/>
    <lineage>
        <taxon>Bacteria</taxon>
        <taxon>Pseudomonadati</taxon>
        <taxon>Acidobacteriota</taxon>
        <taxon>Terriglobia</taxon>
        <taxon>Terriglobales</taxon>
        <taxon>Acidobacteriaceae</taxon>
        <taxon>Bryocella</taxon>
    </lineage>
</organism>
<dbReference type="RefSeq" id="WP_103932462.1">
    <property type="nucleotide sequence ID" value="NZ_FNVA01000002.1"/>
</dbReference>
<evidence type="ECO:0000313" key="12">
    <source>
        <dbReference type="Proteomes" id="UP000236728"/>
    </source>
</evidence>
<evidence type="ECO:0000256" key="2">
    <source>
        <dbReference type="ARBA" id="ARBA00022448"/>
    </source>
</evidence>
<name>A0A1H5WER6_9BACT</name>
<evidence type="ECO:0000256" key="10">
    <source>
        <dbReference type="SAM" id="MobiDB-lite"/>
    </source>
</evidence>
<evidence type="ECO:0000256" key="8">
    <source>
        <dbReference type="ARBA" id="ARBA00023136"/>
    </source>
</evidence>
<keyword evidence="2 9" id="KW-0813">Transport</keyword>
<reference evidence="11 12" key="1">
    <citation type="submission" date="2016-10" db="EMBL/GenBank/DDBJ databases">
        <authorList>
            <person name="de Groot N.N."/>
        </authorList>
    </citation>
    <scope>NUCLEOTIDE SEQUENCE [LARGE SCALE GENOMIC DNA]</scope>
    <source>
        <strain evidence="11 12">DSM 22489</strain>
    </source>
</reference>
<dbReference type="AlphaFoldDB" id="A0A1H5WER6"/>
<proteinExistence type="inferred from homology"/>
<keyword evidence="7 9" id="KW-0811">Translocation</keyword>
<dbReference type="PANTHER" id="PTHR42982">
    <property type="entry name" value="SEC-INDEPENDENT PROTEIN TRANSLOCASE PROTEIN TATA"/>
    <property type="match status" value="1"/>
</dbReference>
<comment type="subunit">
    <text evidence="9">Forms a complex with TatC.</text>
</comment>
<evidence type="ECO:0000313" key="11">
    <source>
        <dbReference type="EMBL" id="SEF97766.1"/>
    </source>
</evidence>
<comment type="subcellular location">
    <subcellularLocation>
        <location evidence="1 9">Cell membrane</location>
        <topology evidence="1 9">Single-pass membrane protein</topology>
    </subcellularLocation>
</comment>
<keyword evidence="5 9" id="KW-0653">Protein transport</keyword>
<dbReference type="PANTHER" id="PTHR42982:SF1">
    <property type="entry name" value="SEC-INDEPENDENT PROTEIN TRANSLOCASE PROTEIN TATA"/>
    <property type="match status" value="1"/>
</dbReference>
<keyword evidence="6 9" id="KW-1133">Transmembrane helix</keyword>
<feature type="region of interest" description="Disordered" evidence="10">
    <location>
        <begin position="46"/>
        <end position="74"/>
    </location>
</feature>
<accession>A0A1H5WER6</accession>
<dbReference type="GO" id="GO:0008320">
    <property type="term" value="F:protein transmembrane transporter activity"/>
    <property type="evidence" value="ECO:0007669"/>
    <property type="project" value="UniProtKB-UniRule"/>
</dbReference>
<evidence type="ECO:0000256" key="4">
    <source>
        <dbReference type="ARBA" id="ARBA00022692"/>
    </source>
</evidence>
<evidence type="ECO:0000256" key="9">
    <source>
        <dbReference type="HAMAP-Rule" id="MF_00236"/>
    </source>
</evidence>
<keyword evidence="12" id="KW-1185">Reference proteome</keyword>
<dbReference type="InterPro" id="IPR006312">
    <property type="entry name" value="TatA/E"/>
</dbReference>
<evidence type="ECO:0000256" key="3">
    <source>
        <dbReference type="ARBA" id="ARBA00022475"/>
    </source>
</evidence>
<evidence type="ECO:0000256" key="1">
    <source>
        <dbReference type="ARBA" id="ARBA00004162"/>
    </source>
</evidence>
<dbReference type="GO" id="GO:0033281">
    <property type="term" value="C:TAT protein transport complex"/>
    <property type="evidence" value="ECO:0007669"/>
    <property type="project" value="UniProtKB-UniRule"/>
</dbReference>